<feature type="compositionally biased region" description="Basic and acidic residues" evidence="1">
    <location>
        <begin position="58"/>
        <end position="68"/>
    </location>
</feature>
<feature type="chain" id="PRO_5043362706" description="Secreted protein" evidence="2">
    <location>
        <begin position="24"/>
        <end position="68"/>
    </location>
</feature>
<gene>
    <name evidence="3" type="ORF">VZT92_001666</name>
</gene>
<evidence type="ECO:0008006" key="5">
    <source>
        <dbReference type="Google" id="ProtNLM"/>
    </source>
</evidence>
<feature type="signal peptide" evidence="2">
    <location>
        <begin position="1"/>
        <end position="23"/>
    </location>
</feature>
<keyword evidence="2" id="KW-0732">Signal</keyword>
<dbReference type="Proteomes" id="UP001488805">
    <property type="component" value="Unassembled WGS sequence"/>
</dbReference>
<protein>
    <recommendedName>
        <fullName evidence="5">Secreted protein</fullName>
    </recommendedName>
</protein>
<keyword evidence="4" id="KW-1185">Reference proteome</keyword>
<comment type="caution">
    <text evidence="3">The sequence shown here is derived from an EMBL/GenBank/DDBJ whole genome shotgun (WGS) entry which is preliminary data.</text>
</comment>
<accession>A0AAW1G5J5</accession>
<dbReference type="EMBL" id="JBCEZU010000002">
    <property type="protein sequence ID" value="KAK9541638.1"/>
    <property type="molecule type" value="Genomic_DNA"/>
</dbReference>
<evidence type="ECO:0000256" key="1">
    <source>
        <dbReference type="SAM" id="MobiDB-lite"/>
    </source>
</evidence>
<dbReference type="AlphaFoldDB" id="A0AAW1G5J5"/>
<evidence type="ECO:0000313" key="4">
    <source>
        <dbReference type="Proteomes" id="UP001488805"/>
    </source>
</evidence>
<evidence type="ECO:0000313" key="3">
    <source>
        <dbReference type="EMBL" id="KAK9541638.1"/>
    </source>
</evidence>
<feature type="region of interest" description="Disordered" evidence="1">
    <location>
        <begin position="47"/>
        <end position="68"/>
    </location>
</feature>
<organism evidence="3 4">
    <name type="scientific">Zoarces viviparus</name>
    <name type="common">Viviparous eelpout</name>
    <name type="synonym">Blennius viviparus</name>
    <dbReference type="NCBI Taxonomy" id="48416"/>
    <lineage>
        <taxon>Eukaryota</taxon>
        <taxon>Metazoa</taxon>
        <taxon>Chordata</taxon>
        <taxon>Craniata</taxon>
        <taxon>Vertebrata</taxon>
        <taxon>Euteleostomi</taxon>
        <taxon>Actinopterygii</taxon>
        <taxon>Neopterygii</taxon>
        <taxon>Teleostei</taxon>
        <taxon>Neoteleostei</taxon>
        <taxon>Acanthomorphata</taxon>
        <taxon>Eupercaria</taxon>
        <taxon>Perciformes</taxon>
        <taxon>Cottioidei</taxon>
        <taxon>Zoarcales</taxon>
        <taxon>Zoarcidae</taxon>
        <taxon>Zoarcinae</taxon>
        <taxon>Zoarces</taxon>
    </lineage>
</organism>
<reference evidence="3 4" key="1">
    <citation type="journal article" date="2024" name="Genome Biol. Evol.">
        <title>Chromosome-level genome assembly of the viviparous eelpout Zoarces viviparus.</title>
        <authorList>
            <person name="Fuhrmann N."/>
            <person name="Brasseur M.V."/>
            <person name="Bakowski C.E."/>
            <person name="Podsiadlowski L."/>
            <person name="Prost S."/>
            <person name="Krehenwinkel H."/>
            <person name="Mayer C."/>
        </authorList>
    </citation>
    <scope>NUCLEOTIDE SEQUENCE [LARGE SCALE GENOMIC DNA]</scope>
    <source>
        <strain evidence="3">NO-MEL_2022_Ind0_liver</strain>
    </source>
</reference>
<evidence type="ECO:0000256" key="2">
    <source>
        <dbReference type="SAM" id="SignalP"/>
    </source>
</evidence>
<sequence>MVVSRSGVLVLAYLVMCQGQSLAEGHRRCASEPRHRTQLWISGAAEAVGAEPQPTEHQITEEEHADTS</sequence>
<proteinExistence type="predicted"/>
<name>A0AAW1G5J5_ZOAVI</name>